<dbReference type="GO" id="GO:0010041">
    <property type="term" value="P:response to iron(III) ion"/>
    <property type="evidence" value="ECO:0007669"/>
    <property type="project" value="TreeGrafter"/>
</dbReference>
<dbReference type="PATRIC" id="fig|42234.21.peg.596"/>
<evidence type="ECO:0000256" key="8">
    <source>
        <dbReference type="SAM" id="Phobius"/>
    </source>
</evidence>
<dbReference type="EMBL" id="JPPY01000022">
    <property type="protein sequence ID" value="KND39527.1"/>
    <property type="molecule type" value="Genomic_DNA"/>
</dbReference>
<keyword evidence="7 8" id="KW-0472">Membrane</keyword>
<dbReference type="Proteomes" id="UP000037151">
    <property type="component" value="Unassembled WGS sequence"/>
</dbReference>
<feature type="transmembrane region" description="Helical" evidence="8">
    <location>
        <begin position="227"/>
        <end position="249"/>
    </location>
</feature>
<comment type="caution">
    <text evidence="9">The sequence shown here is derived from an EMBL/GenBank/DDBJ whole genome shotgun (WGS) entry which is preliminary data.</text>
</comment>
<evidence type="ECO:0000256" key="1">
    <source>
        <dbReference type="ARBA" id="ARBA00004651"/>
    </source>
</evidence>
<evidence type="ECO:0000256" key="3">
    <source>
        <dbReference type="ARBA" id="ARBA00022676"/>
    </source>
</evidence>
<protein>
    <recommendedName>
        <fullName evidence="11">Glycosyltransferase RgtA/B/C/D-like domain-containing protein</fullName>
    </recommendedName>
</protein>
<dbReference type="AlphaFoldDB" id="A0A0L0KMT0"/>
<dbReference type="GO" id="GO:0005886">
    <property type="term" value="C:plasma membrane"/>
    <property type="evidence" value="ECO:0007669"/>
    <property type="project" value="UniProtKB-SubCell"/>
</dbReference>
<proteinExistence type="predicted"/>
<sequence length="468" mass="50246">MPYRRLPVVWVVPVLWTWAFGLWGITRQDSLWRDEAATWQAASRSTGEIWRMLGNIDVVHGLYYLLMHVLFEWFGASVFTLRLPSVAGISVAAGCIAVVGYRLADRWVGPAAGLAFGLLPAVQFQLQEGRSYALVAAGAAVATLLLVNGVRGRGRWVLYGGVVLVIGLLNWLSLMILAAHLVTLLWCGVGRRVWVRWGVAGALAVVGVLPLVLFSRSQAQQVAWIPPLTWGMLIGPAVLVGIGCAGALVDRPRAGRLSVTAVGLPLLVVPQAGLIGLSLIRPLYMDRYVLFSMLGLALLIGSSLGAAIRTFSKARGVVLAGVVAMAAVALLPYSLAKRAPSSRIDDVLAVASDVQRLKGPGDAVVFVPSDRRDTQSVSPDAFAGLRDIALVRGPEESGTLKGVEAEASRIRDALSVERRVLLVTDAEGVARPARGARDRAKVAVLERDFRVVADAQVRGRRVIVFERL</sequence>
<keyword evidence="6 8" id="KW-1133">Transmembrane helix</keyword>
<feature type="transmembrane region" description="Helical" evidence="8">
    <location>
        <begin position="132"/>
        <end position="150"/>
    </location>
</feature>
<dbReference type="InterPro" id="IPR050297">
    <property type="entry name" value="LipidA_mod_glycosyltrf_83"/>
</dbReference>
<evidence type="ECO:0000256" key="4">
    <source>
        <dbReference type="ARBA" id="ARBA00022679"/>
    </source>
</evidence>
<dbReference type="OrthoDB" id="5318634at2"/>
<feature type="transmembrane region" description="Helical" evidence="8">
    <location>
        <begin position="261"/>
        <end position="281"/>
    </location>
</feature>
<keyword evidence="2" id="KW-1003">Cell membrane</keyword>
<keyword evidence="5 8" id="KW-0812">Transmembrane</keyword>
<evidence type="ECO:0000256" key="5">
    <source>
        <dbReference type="ARBA" id="ARBA00022692"/>
    </source>
</evidence>
<accession>A0A0L0KMT0</accession>
<dbReference type="PANTHER" id="PTHR33908:SF3">
    <property type="entry name" value="UNDECAPRENYL PHOSPHATE-ALPHA-4-AMINO-4-DEOXY-L-ARABINOSE ARABINOSYL TRANSFERASE"/>
    <property type="match status" value="1"/>
</dbReference>
<feature type="transmembrane region" description="Helical" evidence="8">
    <location>
        <begin position="288"/>
        <end position="308"/>
    </location>
</feature>
<evidence type="ECO:0000313" key="9">
    <source>
        <dbReference type="EMBL" id="KND39527.1"/>
    </source>
</evidence>
<evidence type="ECO:0000256" key="7">
    <source>
        <dbReference type="ARBA" id="ARBA00023136"/>
    </source>
</evidence>
<keyword evidence="3" id="KW-0328">Glycosyltransferase</keyword>
<dbReference type="GO" id="GO:0016763">
    <property type="term" value="F:pentosyltransferase activity"/>
    <property type="evidence" value="ECO:0007669"/>
    <property type="project" value="TreeGrafter"/>
</dbReference>
<reference evidence="10" key="1">
    <citation type="submission" date="2014-07" db="EMBL/GenBank/DDBJ databases">
        <title>Genome sequencing of plant-pathogenic Streptomyces species.</title>
        <authorList>
            <person name="Harrison J."/>
            <person name="Sapp M."/>
            <person name="Thwaites R."/>
            <person name="Studholme D.J."/>
        </authorList>
    </citation>
    <scope>NUCLEOTIDE SEQUENCE [LARGE SCALE GENOMIC DNA]</scope>
    <source>
        <strain evidence="10">NCPPB 4445</strain>
    </source>
</reference>
<gene>
    <name evidence="9" type="ORF">IQ63_02890</name>
</gene>
<feature type="transmembrane region" description="Helical" evidence="8">
    <location>
        <begin position="194"/>
        <end position="215"/>
    </location>
</feature>
<feature type="transmembrane region" description="Helical" evidence="8">
    <location>
        <begin position="6"/>
        <end position="25"/>
    </location>
</feature>
<dbReference type="PANTHER" id="PTHR33908">
    <property type="entry name" value="MANNOSYLTRANSFERASE YKCB-RELATED"/>
    <property type="match status" value="1"/>
</dbReference>
<evidence type="ECO:0000256" key="6">
    <source>
        <dbReference type="ARBA" id="ARBA00022989"/>
    </source>
</evidence>
<organism evidence="9 10">
    <name type="scientific">Streptomyces acidiscabies</name>
    <dbReference type="NCBI Taxonomy" id="42234"/>
    <lineage>
        <taxon>Bacteria</taxon>
        <taxon>Bacillati</taxon>
        <taxon>Actinomycetota</taxon>
        <taxon>Actinomycetes</taxon>
        <taxon>Kitasatosporales</taxon>
        <taxon>Streptomycetaceae</taxon>
        <taxon>Streptomyces</taxon>
    </lineage>
</organism>
<feature type="transmembrane region" description="Helical" evidence="8">
    <location>
        <begin position="157"/>
        <end position="182"/>
    </location>
</feature>
<feature type="transmembrane region" description="Helical" evidence="8">
    <location>
        <begin position="108"/>
        <end position="126"/>
    </location>
</feature>
<dbReference type="GO" id="GO:0009103">
    <property type="term" value="P:lipopolysaccharide biosynthetic process"/>
    <property type="evidence" value="ECO:0007669"/>
    <property type="project" value="UniProtKB-ARBA"/>
</dbReference>
<feature type="transmembrane region" description="Helical" evidence="8">
    <location>
        <begin position="83"/>
        <end position="101"/>
    </location>
</feature>
<evidence type="ECO:0000256" key="2">
    <source>
        <dbReference type="ARBA" id="ARBA00022475"/>
    </source>
</evidence>
<comment type="subcellular location">
    <subcellularLocation>
        <location evidence="1">Cell membrane</location>
        <topology evidence="1">Multi-pass membrane protein</topology>
    </subcellularLocation>
</comment>
<evidence type="ECO:0008006" key="11">
    <source>
        <dbReference type="Google" id="ProtNLM"/>
    </source>
</evidence>
<feature type="transmembrane region" description="Helical" evidence="8">
    <location>
        <begin position="314"/>
        <end position="333"/>
    </location>
</feature>
<evidence type="ECO:0000313" key="10">
    <source>
        <dbReference type="Proteomes" id="UP000037151"/>
    </source>
</evidence>
<name>A0A0L0KMT0_9ACTN</name>
<dbReference type="RefSeq" id="WP_050369243.1">
    <property type="nucleotide sequence ID" value="NZ_KQ257800.1"/>
</dbReference>
<keyword evidence="4" id="KW-0808">Transferase</keyword>